<evidence type="ECO:0000313" key="3">
    <source>
        <dbReference type="Proteomes" id="UP001302316"/>
    </source>
</evidence>
<dbReference type="Proteomes" id="UP001302316">
    <property type="component" value="Unassembled WGS sequence"/>
</dbReference>
<feature type="chain" id="PRO_5042944088" evidence="1">
    <location>
        <begin position="23"/>
        <end position="277"/>
    </location>
</feature>
<evidence type="ECO:0000313" key="2">
    <source>
        <dbReference type="EMBL" id="MEA5444886.1"/>
    </source>
</evidence>
<name>A0AAP6JDB5_9GAMM</name>
<dbReference type="RefSeq" id="WP_346050518.1">
    <property type="nucleotide sequence ID" value="NZ_JAYGII010000004.1"/>
</dbReference>
<keyword evidence="3" id="KW-1185">Reference proteome</keyword>
<accession>A0AAP6JDB5</accession>
<dbReference type="EMBL" id="JAYGII010000004">
    <property type="protein sequence ID" value="MEA5444886.1"/>
    <property type="molecule type" value="Genomic_DNA"/>
</dbReference>
<evidence type="ECO:0000256" key="1">
    <source>
        <dbReference type="SAM" id="SignalP"/>
    </source>
</evidence>
<comment type="caution">
    <text evidence="2">The sequence shown here is derived from an EMBL/GenBank/DDBJ whole genome shotgun (WGS) entry which is preliminary data.</text>
</comment>
<proteinExistence type="predicted"/>
<dbReference type="AlphaFoldDB" id="A0AAP6JDB5"/>
<feature type="signal peptide" evidence="1">
    <location>
        <begin position="1"/>
        <end position="22"/>
    </location>
</feature>
<keyword evidence="1" id="KW-0732">Signal</keyword>
<reference evidence="2 3" key="1">
    <citation type="submission" date="2023-12" db="EMBL/GenBank/DDBJ databases">
        <title>Whole-genome sequencing of halo(alkali)philic microorganisms from hypersaline lakes.</title>
        <authorList>
            <person name="Sorokin D.Y."/>
            <person name="Merkel A.Y."/>
            <person name="Messina E."/>
            <person name="Yakimov M."/>
        </authorList>
    </citation>
    <scope>NUCLEOTIDE SEQUENCE [LARGE SCALE GENOMIC DNA]</scope>
    <source>
        <strain evidence="2 3">AB-CW1</strain>
    </source>
</reference>
<dbReference type="Pfam" id="PF20396">
    <property type="entry name" value="DUF6689"/>
    <property type="match status" value="1"/>
</dbReference>
<organism evidence="2 3">
    <name type="scientific">Natronospira elongata</name>
    <dbReference type="NCBI Taxonomy" id="3110268"/>
    <lineage>
        <taxon>Bacteria</taxon>
        <taxon>Pseudomonadati</taxon>
        <taxon>Pseudomonadota</taxon>
        <taxon>Gammaproteobacteria</taxon>
        <taxon>Natronospirales</taxon>
        <taxon>Natronospiraceae</taxon>
        <taxon>Natronospira</taxon>
    </lineage>
</organism>
<protein>
    <submittedName>
        <fullName evidence="2">DUF6689 family protein</fullName>
    </submittedName>
</protein>
<sequence>MTFRILIALVGLGMAFSLPAKAGIQNPIVEGDELSADIELTPGLKAELVLRFEKSVGLSVDNLGLSASTIDITDLDILQRLPDPTAINLLSSFPVRVTVAPPADGGFAFEGVAEVELYTRNLQYTAATPFRIFAASPGEDFRDITASVSGGSYRTRGSTGNFSDFLIVADTRLLPDAINAKFDHLEASLNQFATEMDSVLFNELDVALQASRSAWAGGDAATALDYLQSFEALVEAASGTGLPNVWRSARDLDNVAGVLRAEAQTLRFSLTQAINFS</sequence>
<dbReference type="InterPro" id="IPR046511">
    <property type="entry name" value="DUF6689"/>
</dbReference>
<gene>
    <name evidence="2" type="ORF">VCB98_03530</name>
</gene>